<dbReference type="Gene3D" id="3.40.30.10">
    <property type="entry name" value="Glutaredoxin"/>
    <property type="match status" value="1"/>
</dbReference>
<dbReference type="InterPro" id="IPR013766">
    <property type="entry name" value="Thioredoxin_domain"/>
</dbReference>
<evidence type="ECO:0000313" key="5">
    <source>
        <dbReference type="Proteomes" id="UP000818603"/>
    </source>
</evidence>
<dbReference type="PROSITE" id="PS51352">
    <property type="entry name" value="THIOREDOXIN_2"/>
    <property type="match status" value="1"/>
</dbReference>
<gene>
    <name evidence="3" type="ORF">FF098_008980</name>
    <name evidence="2" type="ORF">GCM10011355_18080</name>
</gene>
<reference evidence="2" key="1">
    <citation type="journal article" date="2014" name="Int. J. Syst. Evol. Microbiol.">
        <title>Complete genome sequence of Corynebacterium casei LMG S-19264T (=DSM 44701T), isolated from a smear-ripened cheese.</title>
        <authorList>
            <consortium name="US DOE Joint Genome Institute (JGI-PGF)"/>
            <person name="Walter F."/>
            <person name="Albersmeier A."/>
            <person name="Kalinowski J."/>
            <person name="Ruckert C."/>
        </authorList>
    </citation>
    <scope>NUCLEOTIDE SEQUENCE</scope>
    <source>
        <strain evidence="2">CGMCC 1.14984</strain>
    </source>
</reference>
<dbReference type="Proteomes" id="UP000818603">
    <property type="component" value="Unassembled WGS sequence"/>
</dbReference>
<name>A0A8J3EPF4_9PROT</name>
<dbReference type="Pfam" id="PF00578">
    <property type="entry name" value="AhpC-TSA"/>
    <property type="match status" value="1"/>
</dbReference>
<proteinExistence type="predicted"/>
<reference evidence="2" key="3">
    <citation type="submission" date="2020-09" db="EMBL/GenBank/DDBJ databases">
        <authorList>
            <person name="Sun Q."/>
            <person name="Zhou Y."/>
        </authorList>
    </citation>
    <scope>NUCLEOTIDE SEQUENCE</scope>
    <source>
        <strain evidence="2">CGMCC 1.14984</strain>
    </source>
</reference>
<evidence type="ECO:0000259" key="1">
    <source>
        <dbReference type="PROSITE" id="PS51352"/>
    </source>
</evidence>
<dbReference type="InterPro" id="IPR000866">
    <property type="entry name" value="AhpC/TSA"/>
</dbReference>
<protein>
    <submittedName>
        <fullName evidence="3">Peroxiredoxin family protein</fullName>
    </submittedName>
</protein>
<evidence type="ECO:0000313" key="2">
    <source>
        <dbReference type="EMBL" id="GGH97271.1"/>
    </source>
</evidence>
<evidence type="ECO:0000313" key="3">
    <source>
        <dbReference type="EMBL" id="NHK28036.1"/>
    </source>
</evidence>
<comment type="caution">
    <text evidence="2">The sequence shown here is derived from an EMBL/GenBank/DDBJ whole genome shotgun (WGS) entry which is preliminary data.</text>
</comment>
<dbReference type="GO" id="GO:0016209">
    <property type="term" value="F:antioxidant activity"/>
    <property type="evidence" value="ECO:0007669"/>
    <property type="project" value="InterPro"/>
</dbReference>
<dbReference type="Proteomes" id="UP000621856">
    <property type="component" value="Unassembled WGS sequence"/>
</dbReference>
<organism evidence="2 4">
    <name type="scientific">Aquisalinus luteolus</name>
    <dbReference type="NCBI Taxonomy" id="1566827"/>
    <lineage>
        <taxon>Bacteria</taxon>
        <taxon>Pseudomonadati</taxon>
        <taxon>Pseudomonadota</taxon>
        <taxon>Alphaproteobacteria</taxon>
        <taxon>Parvularculales</taxon>
        <taxon>Parvularculaceae</taxon>
        <taxon>Aquisalinus</taxon>
    </lineage>
</organism>
<feature type="domain" description="Thioredoxin" evidence="1">
    <location>
        <begin position="37"/>
        <end position="196"/>
    </location>
</feature>
<accession>A0A8J3EPF4</accession>
<dbReference type="EMBL" id="BMGZ01000002">
    <property type="protein sequence ID" value="GGH97271.1"/>
    <property type="molecule type" value="Genomic_DNA"/>
</dbReference>
<dbReference type="AlphaFoldDB" id="A0A8J3EPF4"/>
<keyword evidence="5" id="KW-1185">Reference proteome</keyword>
<dbReference type="SUPFAM" id="SSF52833">
    <property type="entry name" value="Thioredoxin-like"/>
    <property type="match status" value="1"/>
</dbReference>
<dbReference type="EMBL" id="VCJR02000002">
    <property type="protein sequence ID" value="NHK28036.1"/>
    <property type="molecule type" value="Genomic_DNA"/>
</dbReference>
<reference evidence="3 5" key="2">
    <citation type="submission" date="2020-02" db="EMBL/GenBank/DDBJ databases">
        <title>Genome sequence of Parvularcula flava strain NH6-79.</title>
        <authorList>
            <person name="Abdul Karim M.H."/>
            <person name="Lam M.Q."/>
            <person name="Chen S.J."/>
            <person name="Yahya A."/>
            <person name="Shahir S."/>
            <person name="Shamsir M.S."/>
            <person name="Chong C.S."/>
        </authorList>
    </citation>
    <scope>NUCLEOTIDE SEQUENCE [LARGE SCALE GENOMIC DNA]</scope>
    <source>
        <strain evidence="3 5">NH6-79</strain>
    </source>
</reference>
<sequence length="199" mass="21400">MPANLSFIVRPVAGIFCLVIASLFSVAVAQEGTGLGPEVGETIPHDLALDGAPGFDELKGENGMVLFFVRSVDWCPYCKAQVIEASGAHDDFAALGLEPVYLSYDTVEKQTAFTSQRDISGSFVSDPQSEIIKAFGLLNTNHKPGEFGYGIPFPAIFIVDANGVVRARLYEEDYLTNTKSYQDRPAIEIVLEAAASVSS</sequence>
<evidence type="ECO:0000313" key="4">
    <source>
        <dbReference type="Proteomes" id="UP000621856"/>
    </source>
</evidence>
<dbReference type="InterPro" id="IPR036249">
    <property type="entry name" value="Thioredoxin-like_sf"/>
</dbReference>
<dbReference type="GO" id="GO:0016491">
    <property type="term" value="F:oxidoreductase activity"/>
    <property type="evidence" value="ECO:0007669"/>
    <property type="project" value="InterPro"/>
</dbReference>
<dbReference type="RefSeq" id="WP_155139703.1">
    <property type="nucleotide sequence ID" value="NZ_BMGZ01000002.1"/>
</dbReference>